<dbReference type="Pfam" id="PF01520">
    <property type="entry name" value="Amidase_3"/>
    <property type="match status" value="1"/>
</dbReference>
<evidence type="ECO:0000313" key="7">
    <source>
        <dbReference type="Proteomes" id="UP000573963"/>
    </source>
</evidence>
<dbReference type="InterPro" id="IPR002508">
    <property type="entry name" value="MurNAc-LAA_cat"/>
</dbReference>
<feature type="signal peptide" evidence="4">
    <location>
        <begin position="1"/>
        <end position="25"/>
    </location>
</feature>
<keyword evidence="4" id="KW-0732">Signal</keyword>
<keyword evidence="1" id="KW-0378">Hydrolase</keyword>
<dbReference type="Pfam" id="PF08239">
    <property type="entry name" value="SH3_3"/>
    <property type="match status" value="2"/>
</dbReference>
<dbReference type="GO" id="GO:0008745">
    <property type="term" value="F:N-acetylmuramoyl-L-alanine amidase activity"/>
    <property type="evidence" value="ECO:0007669"/>
    <property type="project" value="InterPro"/>
</dbReference>
<dbReference type="CDD" id="cd02696">
    <property type="entry name" value="MurNAc-LAA"/>
    <property type="match status" value="1"/>
</dbReference>
<sequence>MKKRNIAISVLTTSAILLMSPAAYANNVEEKKLVGVDRYETAIKVSQDGWKSAENAIIVNSSAIVDALSVTPLANLKNAPILLTQQDYLNKDTKKELERLGVKNVYIIGTDDVVSDRVNQEVKSMGISTERLGGVDRYETALKIVKKMDSIKDISQIAIVNGMNGLADAVSIASVAATNNMAIVPISPENGTKAFDEFIQSENISKSYIIGTDDVVPTNIEKNIPNPERLGGIDRNETNAKVISKFYPQQQLNNLYVAKDGMKKQDELVDALSVGVLASKQNSPVAIVGNQLSEAQSKLFKDKNTPVLTQVGNEGNENSFNQLKELFSKNTNKIMYVTNEETVNVRSGPSINFEKVGQVKKGQAIEVIQMLDNGWAKIVFNGKEAYMSGSYLSDTKPDDNNNTVKIKYVTAEDGLRVRKGPSTGDEIIGKLPYGSSVEVVDITSTGWAKIKYNSTYAYAYVSNNYLSDTPVDTGDQKPLPDPKPTPNYVDAPQDSRITDSAQDEYQNTIKVKPVYNSGLKSLSIEKHSDFGIDYSAFYNNSWQRGSDGSAVGDGVSNIQGIRINLKNAPENYHVFYRVKDDRGWQAWVKDNKIAGEIGTVNSIKEIQVRVIVSSDTDSMVKPTIAVDIGHNVPRPMLRGAINGAYDEDYLTKVVGEKIIYKLRNLGYNVVDTLPKGKFTQADELKQRSTVANLNEVDKLISIHFNSSDQTNNEMGSEVLYSNTNGQSKLLAENIANKLSNEFNFKNRGTVYRDNLYILTNTKAPSVIVEGMFITSKGDMDKFISYGSESYEKMAQSIIEGALK</sequence>
<protein>
    <submittedName>
        <fullName evidence="6">SH3 domain-containing protein</fullName>
    </submittedName>
</protein>
<dbReference type="SMART" id="SM00287">
    <property type="entry name" value="SH3b"/>
    <property type="match status" value="2"/>
</dbReference>
<dbReference type="GO" id="GO:0071555">
    <property type="term" value="P:cell wall organization"/>
    <property type="evidence" value="ECO:0007669"/>
    <property type="project" value="UniProtKB-KW"/>
</dbReference>
<name>A0AA44IFG3_PARBF</name>
<dbReference type="InterPro" id="IPR051922">
    <property type="entry name" value="Bact_Sporulation_Assoc"/>
</dbReference>
<feature type="domain" description="SH3b" evidence="5">
    <location>
        <begin position="404"/>
        <end position="470"/>
    </location>
</feature>
<dbReference type="RefSeq" id="WP_168930290.1">
    <property type="nucleotide sequence ID" value="NZ_JABAFD010000001.1"/>
</dbReference>
<proteinExistence type="predicted"/>
<evidence type="ECO:0000313" key="6">
    <source>
        <dbReference type="EMBL" id="NME07886.1"/>
    </source>
</evidence>
<dbReference type="PANTHER" id="PTHR30032">
    <property type="entry name" value="N-ACETYLMURAMOYL-L-ALANINE AMIDASE-RELATED"/>
    <property type="match status" value="1"/>
</dbReference>
<dbReference type="InterPro" id="IPR007253">
    <property type="entry name" value="Cell_wall-bd_2"/>
</dbReference>
<evidence type="ECO:0000256" key="1">
    <source>
        <dbReference type="ARBA" id="ARBA00022801"/>
    </source>
</evidence>
<dbReference type="AlphaFoldDB" id="A0AA44IFG3"/>
<evidence type="ECO:0000256" key="2">
    <source>
        <dbReference type="ARBA" id="ARBA00023316"/>
    </source>
</evidence>
<dbReference type="Gene3D" id="3.40.630.40">
    <property type="entry name" value="Zn-dependent exopeptidases"/>
    <property type="match status" value="1"/>
</dbReference>
<evidence type="ECO:0000259" key="5">
    <source>
        <dbReference type="PROSITE" id="PS51781"/>
    </source>
</evidence>
<dbReference type="Proteomes" id="UP000573963">
    <property type="component" value="Unassembled WGS sequence"/>
</dbReference>
<dbReference type="PANTHER" id="PTHR30032:SF8">
    <property type="entry name" value="GERMINATION-SPECIFIC N-ACETYLMURAMOYL-L-ALANINE AMIDASE"/>
    <property type="match status" value="1"/>
</dbReference>
<dbReference type="Gene3D" id="3.40.50.12090">
    <property type="match status" value="2"/>
</dbReference>
<feature type="region of interest" description="Disordered" evidence="3">
    <location>
        <begin position="471"/>
        <end position="491"/>
    </location>
</feature>
<dbReference type="SUPFAM" id="SSF53187">
    <property type="entry name" value="Zn-dependent exopeptidases"/>
    <property type="match status" value="1"/>
</dbReference>
<dbReference type="Gene3D" id="2.30.30.40">
    <property type="entry name" value="SH3 Domains"/>
    <property type="match status" value="2"/>
</dbReference>
<feature type="domain" description="SH3b" evidence="5">
    <location>
        <begin position="329"/>
        <end position="396"/>
    </location>
</feature>
<evidence type="ECO:0000256" key="4">
    <source>
        <dbReference type="SAM" id="SignalP"/>
    </source>
</evidence>
<dbReference type="InterPro" id="IPR003646">
    <property type="entry name" value="SH3-like_bac-type"/>
</dbReference>
<dbReference type="EMBL" id="JABAFD010000001">
    <property type="protein sequence ID" value="NME07886.1"/>
    <property type="molecule type" value="Genomic_DNA"/>
</dbReference>
<dbReference type="PROSITE" id="PS51781">
    <property type="entry name" value="SH3B"/>
    <property type="match status" value="2"/>
</dbReference>
<organism evidence="6 7">
    <name type="scientific">Paraclostridium bifermentans</name>
    <name type="common">Clostridium bifermentans</name>
    <dbReference type="NCBI Taxonomy" id="1490"/>
    <lineage>
        <taxon>Bacteria</taxon>
        <taxon>Bacillati</taxon>
        <taxon>Bacillota</taxon>
        <taxon>Clostridia</taxon>
        <taxon>Peptostreptococcales</taxon>
        <taxon>Peptostreptococcaceae</taxon>
        <taxon>Paraclostridium</taxon>
    </lineage>
</organism>
<accession>A0AA44IFG3</accession>
<reference evidence="6 7" key="1">
    <citation type="submission" date="2020-04" db="EMBL/GenBank/DDBJ databases">
        <authorList>
            <person name="Hitch T.C.A."/>
            <person name="Wylensek D."/>
            <person name="Clavel T."/>
        </authorList>
    </citation>
    <scope>NUCLEOTIDE SEQUENCE [LARGE SCALE GENOMIC DNA]</scope>
    <source>
        <strain evidence="6 7">Med78_4-601-WT-2</strain>
    </source>
</reference>
<gene>
    <name evidence="6" type="ORF">HF875_00070</name>
</gene>
<dbReference type="Pfam" id="PF04122">
    <property type="entry name" value="CW_binding_2"/>
    <property type="match status" value="3"/>
</dbReference>
<feature type="chain" id="PRO_5041288921" evidence="4">
    <location>
        <begin position="26"/>
        <end position="803"/>
    </location>
</feature>
<comment type="caution">
    <text evidence="6">The sequence shown here is derived from an EMBL/GenBank/DDBJ whole genome shotgun (WGS) entry which is preliminary data.</text>
</comment>
<evidence type="ECO:0000256" key="3">
    <source>
        <dbReference type="SAM" id="MobiDB-lite"/>
    </source>
</evidence>
<dbReference type="SMART" id="SM00646">
    <property type="entry name" value="Ami_3"/>
    <property type="match status" value="1"/>
</dbReference>
<keyword evidence="2" id="KW-0961">Cell wall biogenesis/degradation</keyword>
<dbReference type="GO" id="GO:0009253">
    <property type="term" value="P:peptidoglycan catabolic process"/>
    <property type="evidence" value="ECO:0007669"/>
    <property type="project" value="InterPro"/>
</dbReference>